<dbReference type="EMBL" id="CAJOBJ010000215">
    <property type="protein sequence ID" value="CAF3805279.1"/>
    <property type="molecule type" value="Genomic_DNA"/>
</dbReference>
<evidence type="ECO:0000313" key="2">
    <source>
        <dbReference type="EMBL" id="CAF3805279.1"/>
    </source>
</evidence>
<feature type="compositionally biased region" description="Low complexity" evidence="1">
    <location>
        <begin position="11"/>
        <end position="21"/>
    </location>
</feature>
<proteinExistence type="predicted"/>
<gene>
    <name evidence="2" type="ORF">GIL414_LOCUS1322</name>
    <name evidence="3" type="ORF">OVN521_LOCUS14267</name>
</gene>
<sequence>MSFWHRRSLFTSTSTPETTTENALKPEK</sequence>
<evidence type="ECO:0000256" key="1">
    <source>
        <dbReference type="SAM" id="MobiDB-lite"/>
    </source>
</evidence>
<accession>A0A819MW95</accession>
<dbReference type="EMBL" id="CAJOBG010002149">
    <property type="protein sequence ID" value="CAF3987087.1"/>
    <property type="molecule type" value="Genomic_DNA"/>
</dbReference>
<comment type="caution">
    <text evidence="3">The sequence shown here is derived from an EMBL/GenBank/DDBJ whole genome shotgun (WGS) entry which is preliminary data.</text>
</comment>
<name>A0A819MW95_9BILA</name>
<organism evidence="3 4">
    <name type="scientific">Rotaria magnacalcarata</name>
    <dbReference type="NCBI Taxonomy" id="392030"/>
    <lineage>
        <taxon>Eukaryota</taxon>
        <taxon>Metazoa</taxon>
        <taxon>Spiralia</taxon>
        <taxon>Gnathifera</taxon>
        <taxon>Rotifera</taxon>
        <taxon>Eurotatoria</taxon>
        <taxon>Bdelloidea</taxon>
        <taxon>Philodinida</taxon>
        <taxon>Philodinidae</taxon>
        <taxon>Rotaria</taxon>
    </lineage>
</organism>
<reference evidence="3" key="1">
    <citation type="submission" date="2021-02" db="EMBL/GenBank/DDBJ databases">
        <authorList>
            <person name="Nowell W R."/>
        </authorList>
    </citation>
    <scope>NUCLEOTIDE SEQUENCE</scope>
</reference>
<dbReference type="Proteomes" id="UP000681720">
    <property type="component" value="Unassembled WGS sequence"/>
</dbReference>
<feature type="non-terminal residue" evidence="3">
    <location>
        <position position="28"/>
    </location>
</feature>
<dbReference type="AlphaFoldDB" id="A0A819MW95"/>
<feature type="region of interest" description="Disordered" evidence="1">
    <location>
        <begin position="1"/>
        <end position="28"/>
    </location>
</feature>
<dbReference type="Proteomes" id="UP000663866">
    <property type="component" value="Unassembled WGS sequence"/>
</dbReference>
<evidence type="ECO:0000313" key="4">
    <source>
        <dbReference type="Proteomes" id="UP000663866"/>
    </source>
</evidence>
<protein>
    <submittedName>
        <fullName evidence="3">Uncharacterized protein</fullName>
    </submittedName>
</protein>
<evidence type="ECO:0000313" key="3">
    <source>
        <dbReference type="EMBL" id="CAF3987087.1"/>
    </source>
</evidence>
<keyword evidence="4" id="KW-1185">Reference proteome</keyword>